<dbReference type="PROSITE" id="PS00915">
    <property type="entry name" value="PI3_4_KINASE_1"/>
    <property type="match status" value="1"/>
</dbReference>
<dbReference type="InterPro" id="IPR001263">
    <property type="entry name" value="PI3K_accessory_dom"/>
</dbReference>
<keyword evidence="4" id="KW-0418">Kinase</keyword>
<feature type="compositionally biased region" description="Low complexity" evidence="5">
    <location>
        <begin position="283"/>
        <end position="292"/>
    </location>
</feature>
<feature type="domain" description="PIK helical" evidence="7">
    <location>
        <begin position="1"/>
        <end position="153"/>
    </location>
</feature>
<dbReference type="InterPro" id="IPR011009">
    <property type="entry name" value="Kinase-like_dom_sf"/>
</dbReference>
<dbReference type="GO" id="GO:0004430">
    <property type="term" value="F:1-phosphatidylinositol 4-kinase activity"/>
    <property type="evidence" value="ECO:0007669"/>
    <property type="project" value="UniProtKB-EC"/>
</dbReference>
<evidence type="ECO:0000256" key="3">
    <source>
        <dbReference type="ARBA" id="ARBA00022679"/>
    </source>
</evidence>
<evidence type="ECO:0000256" key="5">
    <source>
        <dbReference type="SAM" id="MobiDB-lite"/>
    </source>
</evidence>
<keyword evidence="3" id="KW-0808">Transferase</keyword>
<evidence type="ECO:0000256" key="1">
    <source>
        <dbReference type="ARBA" id="ARBA00001686"/>
    </source>
</evidence>
<protein>
    <recommendedName>
        <fullName evidence="2">1-phosphatidylinositol 4-kinase</fullName>
        <ecNumber evidence="2">2.7.1.67</ecNumber>
    </recommendedName>
</protein>
<dbReference type="Pfam" id="PF21245">
    <property type="entry name" value="PI4KB-PIK1_PIK"/>
    <property type="match status" value="1"/>
</dbReference>
<feature type="compositionally biased region" description="Low complexity" evidence="5">
    <location>
        <begin position="16"/>
        <end position="35"/>
    </location>
</feature>
<evidence type="ECO:0000313" key="8">
    <source>
        <dbReference type="EMBL" id="EGD81084.1"/>
    </source>
</evidence>
<reference evidence="8" key="1">
    <citation type="submission" date="2009-08" db="EMBL/GenBank/DDBJ databases">
        <title>Annotation of Salpingoeca rosetta.</title>
        <authorList>
            <consortium name="The Broad Institute Genome Sequencing Platform"/>
            <person name="Russ C."/>
            <person name="Cuomo C."/>
            <person name="Burger G."/>
            <person name="Gray M.W."/>
            <person name="Holland P.W.H."/>
            <person name="King N."/>
            <person name="Lang F.B.F."/>
            <person name="Roger A.J."/>
            <person name="Ruiz-Trillo I."/>
            <person name="Young S.K."/>
            <person name="Zeng Q."/>
            <person name="Gargeya S."/>
            <person name="Alvarado L."/>
            <person name="Berlin A."/>
            <person name="Chapman S.B."/>
            <person name="Chen Z."/>
            <person name="Freedman E."/>
            <person name="Gellesch M."/>
            <person name="Goldberg J."/>
            <person name="Griggs A."/>
            <person name="Gujja S."/>
            <person name="Heilman E."/>
            <person name="Heiman D."/>
            <person name="Howarth C."/>
            <person name="Mehta T."/>
            <person name="Neiman D."/>
            <person name="Pearson M."/>
            <person name="Roberts A."/>
            <person name="Saif S."/>
            <person name="Shea T."/>
            <person name="Shenoy N."/>
            <person name="Sisk P."/>
            <person name="Stolte C."/>
            <person name="Sykes S."/>
            <person name="White J."/>
            <person name="Yandava C."/>
            <person name="Haas B."/>
            <person name="Nusbaum C."/>
            <person name="Birren B."/>
        </authorList>
    </citation>
    <scope>NUCLEOTIDE SEQUENCE [LARGE SCALE GENOMIC DNA]</scope>
    <source>
        <strain evidence="8">ATCC 50818</strain>
    </source>
</reference>
<feature type="region of interest" description="Disordered" evidence="5">
    <location>
        <begin position="582"/>
        <end position="615"/>
    </location>
</feature>
<dbReference type="FunCoup" id="F2USH5">
    <property type="interactions" value="1798"/>
</dbReference>
<dbReference type="EC" id="2.7.1.67" evidence="2"/>
<dbReference type="InParanoid" id="F2USH5"/>
<dbReference type="OrthoDB" id="10264149at2759"/>
<keyword evidence="9" id="KW-1185">Reference proteome</keyword>
<comment type="catalytic activity">
    <reaction evidence="1">
        <text>a 1,2-diacyl-sn-glycero-3-phospho-(1D-myo-inositol) + ATP = a 1,2-diacyl-sn-glycero-3-phospho-(1D-myo-inositol 4-phosphate) + ADP + H(+)</text>
        <dbReference type="Rhea" id="RHEA:19877"/>
        <dbReference type="ChEBI" id="CHEBI:15378"/>
        <dbReference type="ChEBI" id="CHEBI:30616"/>
        <dbReference type="ChEBI" id="CHEBI:57880"/>
        <dbReference type="ChEBI" id="CHEBI:58178"/>
        <dbReference type="ChEBI" id="CHEBI:456216"/>
        <dbReference type="EC" id="2.7.1.67"/>
    </reaction>
</comment>
<feature type="compositionally biased region" description="Basic and acidic residues" evidence="5">
    <location>
        <begin position="513"/>
        <end position="534"/>
    </location>
</feature>
<dbReference type="GO" id="GO:0048015">
    <property type="term" value="P:phosphatidylinositol-mediated signaling"/>
    <property type="evidence" value="ECO:0007669"/>
    <property type="project" value="TreeGrafter"/>
</dbReference>
<proteinExistence type="predicted"/>
<feature type="region of interest" description="Disordered" evidence="5">
    <location>
        <begin position="627"/>
        <end position="646"/>
    </location>
</feature>
<dbReference type="GO" id="GO:0005737">
    <property type="term" value="C:cytoplasm"/>
    <property type="evidence" value="ECO:0007669"/>
    <property type="project" value="TreeGrafter"/>
</dbReference>
<dbReference type="InterPro" id="IPR036940">
    <property type="entry name" value="PI3/4_kinase_cat_sf"/>
</dbReference>
<feature type="compositionally biased region" description="Basic and acidic residues" evidence="5">
    <location>
        <begin position="265"/>
        <end position="280"/>
    </location>
</feature>
<dbReference type="KEGG" id="sre:PTSG_11029"/>
<accession>F2USH5</accession>
<organism evidence="9">
    <name type="scientific">Salpingoeca rosetta (strain ATCC 50818 / BSB-021)</name>
    <dbReference type="NCBI Taxonomy" id="946362"/>
    <lineage>
        <taxon>Eukaryota</taxon>
        <taxon>Choanoflagellata</taxon>
        <taxon>Craspedida</taxon>
        <taxon>Salpingoecidae</taxon>
        <taxon>Salpingoeca</taxon>
    </lineage>
</organism>
<dbReference type="GeneID" id="16068480"/>
<dbReference type="SMART" id="SM00146">
    <property type="entry name" value="PI3Kc"/>
    <property type="match status" value="1"/>
</dbReference>
<feature type="domain" description="PI3K/PI4K catalytic" evidence="6">
    <location>
        <begin position="651"/>
        <end position="918"/>
    </location>
</feature>
<dbReference type="InterPro" id="IPR042236">
    <property type="entry name" value="PI3K_accessory_sf"/>
</dbReference>
<evidence type="ECO:0000256" key="4">
    <source>
        <dbReference type="ARBA" id="ARBA00022777"/>
    </source>
</evidence>
<dbReference type="AlphaFoldDB" id="F2USH5"/>
<dbReference type="CDD" id="cd05168">
    <property type="entry name" value="PI4Kc_III_beta"/>
    <property type="match status" value="1"/>
</dbReference>
<feature type="compositionally biased region" description="Polar residues" evidence="5">
    <location>
        <begin position="582"/>
        <end position="594"/>
    </location>
</feature>
<dbReference type="EMBL" id="GL832994">
    <property type="protein sequence ID" value="EGD81084.1"/>
    <property type="molecule type" value="Genomic_DNA"/>
</dbReference>
<dbReference type="Gene3D" id="1.10.1070.11">
    <property type="entry name" value="Phosphatidylinositol 3-/4-kinase, catalytic domain"/>
    <property type="match status" value="1"/>
</dbReference>
<dbReference type="InterPro" id="IPR057754">
    <property type="entry name" value="PI4-kinase_beta/PIK1_cat"/>
</dbReference>
<feature type="region of interest" description="Disordered" evidence="5">
    <location>
        <begin position="7"/>
        <end position="38"/>
    </location>
</feature>
<dbReference type="Pfam" id="PF00454">
    <property type="entry name" value="PI3_PI4_kinase"/>
    <property type="match status" value="1"/>
</dbReference>
<sequence length="933" mass="104456">MEDVLLASMDHDVQRPASSQSPTPTTAASSSQQAARDGLDSMRRMVDSEMFTMHMSMHYLHTSKSAAIIDMICQRMCRFPPDQVEFYLPQIICMCLLDEQRYASLRQFVLDTSARDLHFALLATWLLQAELEGLEDHTRHKSIHVLLQDINSSASLEVEPLTNHFGEEPETSSHEASRTYQTLADALSRERTFVQKLLSISERLRRLPSRDARRTQLYGELARVNLDLPARAYLPLSIGGSNDLGSATGREKDGTTHGHSTARPRGADADGDGDGRRSDDEVSVMSTSSSNSQAAWRSHHVVRIPPEEAVVLNSKDRAPYMLQVEVVDCDDFYHTRLPAKQRYRRRQGHLRSQSDGASFVRPQDTLVRTRSATDLAVGDTAADGTGAADAVGGGGERSAFAAVEDDGVASDKDSGVIVRHHHHHYHVHHLHQHQHQHRHRRHDSGADESMSEHGRQHEQQQLQHGHNCRCRDAGCDSQQQKGGNVLVSCCEQKRTVFASSPVNDLAAQQQRHQQHDQHQEQEQDHHTQQQEDQHHHQHQHQHQEQESLSSQVETAEHGAHGGRVTTFPALLEASPCCSVLSTPTPASTPASMAVSQQQEEESSSGEGGNSGEGSVPLQAMNIRQRLHDAASTPESQFQRGHKDPSAIKAKENWADKVQRIRRLSPFGHHPKWRLIPVIIKSGDDLRQELLATQLLALFQKVWRRERVPLWIRPIRILVTSSNGGMIEVVGSAVSLHQTKKQAGDTLLGYFHQQFGPANSEGFLTAQQNFAESLAAYCIFTYLAQVKDRHNGNIMIDSEGHILHIDFGFFLSNSPGRNLGFETAPFKLLPGFVEVLGGVDSDMFRYFKLLLFRGFVAARKHKDEFVTVLSIMAQRSSLPCFTKASAVKDFESRFKMGAPDAELERHVNKLTEKSLHSLRTRLYDNYQYLTNGIL</sequence>
<evidence type="ECO:0000259" key="7">
    <source>
        <dbReference type="PROSITE" id="PS51545"/>
    </source>
</evidence>
<dbReference type="Gene3D" id="1.25.40.70">
    <property type="entry name" value="Phosphatidylinositol 3-kinase, accessory domain (PIK)"/>
    <property type="match status" value="1"/>
</dbReference>
<dbReference type="InterPro" id="IPR016024">
    <property type="entry name" value="ARM-type_fold"/>
</dbReference>
<feature type="compositionally biased region" description="Basic residues" evidence="5">
    <location>
        <begin position="430"/>
        <end position="442"/>
    </location>
</feature>
<dbReference type="SUPFAM" id="SSF56112">
    <property type="entry name" value="Protein kinase-like (PK-like)"/>
    <property type="match status" value="1"/>
</dbReference>
<dbReference type="InterPro" id="IPR015433">
    <property type="entry name" value="PI3/4_kinase"/>
</dbReference>
<dbReference type="SUPFAM" id="SSF48371">
    <property type="entry name" value="ARM repeat"/>
    <property type="match status" value="1"/>
</dbReference>
<dbReference type="PANTHER" id="PTHR10048">
    <property type="entry name" value="PHOSPHATIDYLINOSITOL KINASE"/>
    <property type="match status" value="1"/>
</dbReference>
<dbReference type="PROSITE" id="PS51545">
    <property type="entry name" value="PIK_HELICAL"/>
    <property type="match status" value="1"/>
</dbReference>
<dbReference type="FunFam" id="1.10.1070.11:FF:000016">
    <property type="entry name" value="PIK1p Phosphatidylinositol 4-kinase"/>
    <property type="match status" value="1"/>
</dbReference>
<dbReference type="GO" id="GO:0046854">
    <property type="term" value="P:phosphatidylinositol phosphate biosynthetic process"/>
    <property type="evidence" value="ECO:0007669"/>
    <property type="project" value="InterPro"/>
</dbReference>
<dbReference type="InterPro" id="IPR000403">
    <property type="entry name" value="PI3/4_kinase_cat_dom"/>
</dbReference>
<evidence type="ECO:0000259" key="6">
    <source>
        <dbReference type="PROSITE" id="PS50290"/>
    </source>
</evidence>
<dbReference type="GO" id="GO:0016020">
    <property type="term" value="C:membrane"/>
    <property type="evidence" value="ECO:0007669"/>
    <property type="project" value="TreeGrafter"/>
</dbReference>
<feature type="region of interest" description="Disordered" evidence="5">
    <location>
        <begin position="239"/>
        <end position="299"/>
    </location>
</feature>
<dbReference type="InterPro" id="IPR018936">
    <property type="entry name" value="PI3/4_kinase_CS"/>
</dbReference>
<dbReference type="Gene3D" id="3.30.1010.10">
    <property type="entry name" value="Phosphatidylinositol 3-kinase Catalytic Subunit, Chain A, domain 4"/>
    <property type="match status" value="1"/>
</dbReference>
<dbReference type="RefSeq" id="XP_004987953.1">
    <property type="nucleotide sequence ID" value="XM_004987896.1"/>
</dbReference>
<feature type="region of interest" description="Disordered" evidence="5">
    <location>
        <begin position="503"/>
        <end position="559"/>
    </location>
</feature>
<dbReference type="PANTHER" id="PTHR10048:SF22">
    <property type="entry name" value="PHOSPHATIDYLINOSITOL 4-KINASE BETA"/>
    <property type="match status" value="1"/>
</dbReference>
<dbReference type="eggNOG" id="KOG0903">
    <property type="taxonomic scope" value="Eukaryota"/>
</dbReference>
<evidence type="ECO:0000256" key="2">
    <source>
        <dbReference type="ARBA" id="ARBA00012169"/>
    </source>
</evidence>
<name>F2USH5_SALR5</name>
<dbReference type="InterPro" id="IPR049160">
    <property type="entry name" value="PI4KB-PIK1_PIK"/>
</dbReference>
<feature type="region of interest" description="Disordered" evidence="5">
    <location>
        <begin position="430"/>
        <end position="460"/>
    </location>
</feature>
<dbReference type="Proteomes" id="UP000007799">
    <property type="component" value="Unassembled WGS sequence"/>
</dbReference>
<dbReference type="STRING" id="946362.F2USH5"/>
<evidence type="ECO:0000313" key="9">
    <source>
        <dbReference type="Proteomes" id="UP000007799"/>
    </source>
</evidence>
<gene>
    <name evidence="8" type="ORF">PTSG_11029</name>
</gene>
<dbReference type="PROSITE" id="PS50290">
    <property type="entry name" value="PI3_4_KINASE_3"/>
    <property type="match status" value="1"/>
</dbReference>